<dbReference type="NCBIfam" id="TIGR01167">
    <property type="entry name" value="LPXTG_anchor"/>
    <property type="match status" value="1"/>
</dbReference>
<dbReference type="InterPro" id="IPR019931">
    <property type="entry name" value="LPXTG_anchor"/>
</dbReference>
<dbReference type="Pfam" id="PF00746">
    <property type="entry name" value="Gram_pos_anchor"/>
    <property type="match status" value="1"/>
</dbReference>
<feature type="transmembrane region" description="Helical" evidence="6">
    <location>
        <begin position="454"/>
        <end position="476"/>
    </location>
</feature>
<gene>
    <name evidence="8" type="ORF">ACFFFR_05185</name>
</gene>
<evidence type="ECO:0000256" key="5">
    <source>
        <dbReference type="SAM" id="MobiDB-lite"/>
    </source>
</evidence>
<feature type="region of interest" description="Disordered" evidence="5">
    <location>
        <begin position="51"/>
        <end position="71"/>
    </location>
</feature>
<evidence type="ECO:0000313" key="8">
    <source>
        <dbReference type="EMBL" id="MFC0581775.1"/>
    </source>
</evidence>
<evidence type="ECO:0000256" key="1">
    <source>
        <dbReference type="ARBA" id="ARBA00022512"/>
    </source>
</evidence>
<evidence type="ECO:0000256" key="6">
    <source>
        <dbReference type="SAM" id="Phobius"/>
    </source>
</evidence>
<keyword evidence="6" id="KW-1133">Transmembrane helix</keyword>
<dbReference type="Pfam" id="PF20623">
    <property type="entry name" value="Sgo0707_N2"/>
    <property type="match status" value="1"/>
</dbReference>
<accession>A0ABV6P9H8</accession>
<evidence type="ECO:0000259" key="7">
    <source>
        <dbReference type="PROSITE" id="PS50847"/>
    </source>
</evidence>
<dbReference type="NCBIfam" id="TIGR04226">
    <property type="entry name" value="RrgB_K2N_iso_D2"/>
    <property type="match status" value="1"/>
</dbReference>
<proteinExistence type="predicted"/>
<dbReference type="InterPro" id="IPR032364">
    <property type="entry name" value="GramPos_pilinD1_N"/>
</dbReference>
<keyword evidence="1" id="KW-0134">Cell wall</keyword>
<dbReference type="Proteomes" id="UP001589862">
    <property type="component" value="Unassembled WGS sequence"/>
</dbReference>
<dbReference type="PROSITE" id="PS50847">
    <property type="entry name" value="GRAM_POS_ANCHORING"/>
    <property type="match status" value="1"/>
</dbReference>
<evidence type="ECO:0000256" key="2">
    <source>
        <dbReference type="ARBA" id="ARBA00022525"/>
    </source>
</evidence>
<dbReference type="Pfam" id="PF16555">
    <property type="entry name" value="GramPos_pilinD1"/>
    <property type="match status" value="1"/>
</dbReference>
<dbReference type="InterPro" id="IPR013783">
    <property type="entry name" value="Ig-like_fold"/>
</dbReference>
<comment type="caution">
    <text evidence="8">The sequence shown here is derived from an EMBL/GenBank/DDBJ whole genome shotgun (WGS) entry which is preliminary data.</text>
</comment>
<name>A0ABV6P9H8_9MICC</name>
<dbReference type="InterPro" id="IPR046473">
    <property type="entry name" value="Sgo0707-like_N2"/>
</dbReference>
<dbReference type="NCBIfam" id="NF033902">
    <property type="entry name" value="iso_D2_wall_anc"/>
    <property type="match status" value="1"/>
</dbReference>
<dbReference type="Gene3D" id="2.60.40.10">
    <property type="entry name" value="Immunoglobulins"/>
    <property type="match status" value="2"/>
</dbReference>
<dbReference type="InterPro" id="IPR048052">
    <property type="entry name" value="FM1-like"/>
</dbReference>
<keyword evidence="3" id="KW-0732">Signal</keyword>
<keyword evidence="2" id="KW-0964">Secreted</keyword>
<dbReference type="InterPro" id="IPR026466">
    <property type="entry name" value="Fim_isopep_form_D2_dom"/>
</dbReference>
<sequence length="484" mass="50013">MKIWKTGLGTRALAAFVALLVGMFGFVGMATAAPDYGNIDTGAQGSITIHKHEHQPAPADQSPEGTSAPLENPVEGVEFTVYPLLQNGSPVNLGDPDAWDGLDGLTPGENCTAPTGYTLGAAETGTTAADGTLTFSKPVGVYLVCETDAPSTVVDRAAPFIVTIPFPHNNGWLYDVHVYPKNAVSSIEKSVQTQTALGLGANLQFPVTTRVPQIGPNDNLSSYVIADTLDTRLTPNGVDSVTVNGTAVDASYYNVTTTGQTITVTFTAAGLTWLESQEGASVVTVFQGTVNAVGDGAIENVATVTIDGNTIESDPVQTNWGDVLIQKNNDATPATGLQGAIFEVYAAEAPYATTCDDAVATGNAIEVGGQTQFTSDSSGRINIAGLFVSDSVNEAVDATQRCYVLREVQAPAGYVTPADADTPVTVVPGVSATVDQTITNTQQSVPELPLTGSAGALIMTIAGLGLVVVAGTLMIISRRRAAQN</sequence>
<reference evidence="8 9" key="1">
    <citation type="submission" date="2024-09" db="EMBL/GenBank/DDBJ databases">
        <authorList>
            <person name="Sun Q."/>
            <person name="Mori K."/>
        </authorList>
    </citation>
    <scope>NUCLEOTIDE SEQUENCE [LARGE SCALE GENOMIC DNA]</scope>
    <source>
        <strain evidence="8 9">NCAIM B.02604</strain>
    </source>
</reference>
<keyword evidence="4" id="KW-0572">Peptidoglycan-anchor</keyword>
<keyword evidence="6" id="KW-0812">Transmembrane</keyword>
<evidence type="ECO:0000256" key="3">
    <source>
        <dbReference type="ARBA" id="ARBA00022729"/>
    </source>
</evidence>
<keyword evidence="9" id="KW-1185">Reference proteome</keyword>
<dbReference type="RefSeq" id="WP_377458457.1">
    <property type="nucleotide sequence ID" value="NZ_JBHLUB010000025.1"/>
</dbReference>
<protein>
    <submittedName>
        <fullName evidence="8">SpaH/EbpB family LPXTG-anchored major pilin</fullName>
    </submittedName>
</protein>
<keyword evidence="6" id="KW-0472">Membrane</keyword>
<feature type="domain" description="Gram-positive cocci surface proteins LPxTG" evidence="7">
    <location>
        <begin position="448"/>
        <end position="484"/>
    </location>
</feature>
<organism evidence="8 9">
    <name type="scientific">Micrococcoides hystricis</name>
    <dbReference type="NCBI Taxonomy" id="1572761"/>
    <lineage>
        <taxon>Bacteria</taxon>
        <taxon>Bacillati</taxon>
        <taxon>Actinomycetota</taxon>
        <taxon>Actinomycetes</taxon>
        <taxon>Micrococcales</taxon>
        <taxon>Micrococcaceae</taxon>
        <taxon>Micrococcoides</taxon>
    </lineage>
</organism>
<dbReference type="Gene3D" id="2.60.40.740">
    <property type="match status" value="1"/>
</dbReference>
<evidence type="ECO:0000313" key="9">
    <source>
        <dbReference type="Proteomes" id="UP001589862"/>
    </source>
</evidence>
<evidence type="ECO:0000256" key="4">
    <source>
        <dbReference type="ARBA" id="ARBA00023088"/>
    </source>
</evidence>
<dbReference type="EMBL" id="JBHLUB010000025">
    <property type="protein sequence ID" value="MFC0581775.1"/>
    <property type="molecule type" value="Genomic_DNA"/>
</dbReference>